<dbReference type="Proteomes" id="UP001138997">
    <property type="component" value="Unassembled WGS sequence"/>
</dbReference>
<evidence type="ECO:0000313" key="5">
    <source>
        <dbReference type="Proteomes" id="UP001138997"/>
    </source>
</evidence>
<keyword evidence="1" id="KW-0328">Glycosyltransferase</keyword>
<evidence type="ECO:0000313" key="4">
    <source>
        <dbReference type="EMBL" id="MCD5310152.1"/>
    </source>
</evidence>
<evidence type="ECO:0000256" key="2">
    <source>
        <dbReference type="ARBA" id="ARBA00022679"/>
    </source>
</evidence>
<keyword evidence="5" id="KW-1185">Reference proteome</keyword>
<gene>
    <name evidence="4" type="ORF">LR394_04540</name>
</gene>
<feature type="region of interest" description="Disordered" evidence="3">
    <location>
        <begin position="1"/>
        <end position="24"/>
    </location>
</feature>
<evidence type="ECO:0000256" key="3">
    <source>
        <dbReference type="SAM" id="MobiDB-lite"/>
    </source>
</evidence>
<dbReference type="AlphaFoldDB" id="A0A9X1SS02"/>
<reference evidence="4" key="1">
    <citation type="submission" date="2021-11" db="EMBL/GenBank/DDBJ databases">
        <title>Streptomyces corallinus and Kineosporia corallina sp. nov., two new coral-derived marine actinobacteria.</title>
        <authorList>
            <person name="Buangrab K."/>
            <person name="Sutthacheep M."/>
            <person name="Yeemin T."/>
            <person name="Harunari E."/>
            <person name="Igarashi Y."/>
            <person name="Sripreechasak P."/>
            <person name="Kanchanasin P."/>
            <person name="Tanasupawat S."/>
            <person name="Phongsopitanun W."/>
        </authorList>
    </citation>
    <scope>NUCLEOTIDE SEQUENCE</scope>
    <source>
        <strain evidence="4">JCM 31032</strain>
    </source>
</reference>
<dbReference type="PANTHER" id="PTHR30160">
    <property type="entry name" value="TETRAACYLDISACCHARIDE 4'-KINASE-RELATED"/>
    <property type="match status" value="1"/>
</dbReference>
<dbReference type="GO" id="GO:0005829">
    <property type="term" value="C:cytosol"/>
    <property type="evidence" value="ECO:0007669"/>
    <property type="project" value="TreeGrafter"/>
</dbReference>
<evidence type="ECO:0000256" key="1">
    <source>
        <dbReference type="ARBA" id="ARBA00022676"/>
    </source>
</evidence>
<dbReference type="SUPFAM" id="SSF53756">
    <property type="entry name" value="UDP-Glycosyltransferase/glycogen phosphorylase"/>
    <property type="match status" value="1"/>
</dbReference>
<dbReference type="CDD" id="cd03789">
    <property type="entry name" value="GT9_LPS_heptosyltransferase"/>
    <property type="match status" value="1"/>
</dbReference>
<comment type="caution">
    <text evidence="4">The sequence shown here is derived from an EMBL/GenBank/DDBJ whole genome shotgun (WGS) entry which is preliminary data.</text>
</comment>
<dbReference type="EMBL" id="JAJOMB010000002">
    <property type="protein sequence ID" value="MCD5310152.1"/>
    <property type="molecule type" value="Genomic_DNA"/>
</dbReference>
<protein>
    <submittedName>
        <fullName evidence="4">Glycosyltransferase family 9 protein</fullName>
    </submittedName>
</protein>
<dbReference type="GO" id="GO:0009244">
    <property type="term" value="P:lipopolysaccharide core region biosynthetic process"/>
    <property type="evidence" value="ECO:0007669"/>
    <property type="project" value="TreeGrafter"/>
</dbReference>
<name>A0A9X1SS02_9ACTN</name>
<organism evidence="4 5">
    <name type="scientific">Kineosporia babensis</name>
    <dbReference type="NCBI Taxonomy" id="499548"/>
    <lineage>
        <taxon>Bacteria</taxon>
        <taxon>Bacillati</taxon>
        <taxon>Actinomycetota</taxon>
        <taxon>Actinomycetes</taxon>
        <taxon>Kineosporiales</taxon>
        <taxon>Kineosporiaceae</taxon>
        <taxon>Kineosporia</taxon>
    </lineage>
</organism>
<sequence length="457" mass="48433">MQTQTPVVLPPARANHERGPVSRPRLRMAPGMFRRLIERSSPVIATPDPSNSPLAKWARSADPWFQFGSIQAPPRTVLIIRTDSTGDLVMTLPLLSALRSAWPQARITLLTRSDLLRSGALVDEVIAWPGAKPWGGSLFAQFRYWLLGRRLLHRTRPLRGRFDLAILPRRDPEAFGTRYVACTAARRVVGFDPADRLAHPGEVDERDLLTDRVGSGDPLTHVLRHSERLATAMGVTITPDAYDAPALALIGPAEHAAARSILSPLAPSTGPLIAVHLGTGQTRRDWPAASYAAAINTVHQRVGVRVVLIGDVTGRTLAEEFASAVDPCVPLVSAVGRGYELALLAGSDLYLGGVGDAMHLASSVATPCVAVSGQSLNGNPVGADAVNRIGPWSSGSRVVAPSDPAPGCADECQAEAAHCVLGVSAGSVSRVMIEVLTGFTPSLPRQVSRAEAGLTTA</sequence>
<dbReference type="GO" id="GO:0008713">
    <property type="term" value="F:ADP-heptose-lipopolysaccharide heptosyltransferase activity"/>
    <property type="evidence" value="ECO:0007669"/>
    <property type="project" value="TreeGrafter"/>
</dbReference>
<keyword evidence="2" id="KW-0808">Transferase</keyword>
<dbReference type="InterPro" id="IPR002201">
    <property type="entry name" value="Glyco_trans_9"/>
</dbReference>
<dbReference type="InterPro" id="IPR051199">
    <property type="entry name" value="LPS_LOS_Heptosyltrfase"/>
</dbReference>
<proteinExistence type="predicted"/>
<accession>A0A9X1SS02</accession>
<dbReference type="Gene3D" id="3.40.50.2000">
    <property type="entry name" value="Glycogen Phosphorylase B"/>
    <property type="match status" value="2"/>
</dbReference>
<dbReference type="RefSeq" id="WP_231439080.1">
    <property type="nucleotide sequence ID" value="NZ_JAJOMB010000002.1"/>
</dbReference>
<dbReference type="Pfam" id="PF01075">
    <property type="entry name" value="Glyco_transf_9"/>
    <property type="match status" value="1"/>
</dbReference>